<keyword evidence="2" id="KW-1133">Transmembrane helix</keyword>
<feature type="transmembrane region" description="Helical" evidence="2">
    <location>
        <begin position="98"/>
        <end position="118"/>
    </location>
</feature>
<evidence type="ECO:0000256" key="1">
    <source>
        <dbReference type="SAM" id="MobiDB-lite"/>
    </source>
</evidence>
<gene>
    <name evidence="3" type="ORF">Agabi119p4_2790</name>
</gene>
<reference evidence="3 4" key="1">
    <citation type="journal article" name="Sci. Rep.">
        <title>Telomere-to-telomere assembled and centromere annotated genomes of the two main subspecies of the button mushroom Agaricus bisporus reveal especially polymorphic chromosome ends.</title>
        <authorList>
            <person name="Sonnenberg A.S.M."/>
            <person name="Sedaghat-Telgerd N."/>
            <person name="Lavrijssen B."/>
            <person name="Ohm R.A."/>
            <person name="Hendrickx P.M."/>
            <person name="Scholtmeijer K."/>
            <person name="Baars J.J.P."/>
            <person name="van Peer A."/>
        </authorList>
    </citation>
    <scope>NUCLEOTIDE SEQUENCE [LARGE SCALE GENOMIC DNA]</scope>
    <source>
        <strain evidence="3 4">H119_p4</strain>
    </source>
</reference>
<accession>A0A8H7KIA9</accession>
<comment type="caution">
    <text evidence="3">The sequence shown here is derived from an EMBL/GenBank/DDBJ whole genome shotgun (WGS) entry which is preliminary data.</text>
</comment>
<evidence type="ECO:0000256" key="2">
    <source>
        <dbReference type="SAM" id="Phobius"/>
    </source>
</evidence>
<feature type="compositionally biased region" description="Polar residues" evidence="1">
    <location>
        <begin position="1"/>
        <end position="17"/>
    </location>
</feature>
<keyword evidence="2" id="KW-0812">Transmembrane</keyword>
<feature type="transmembrane region" description="Helical" evidence="2">
    <location>
        <begin position="537"/>
        <end position="557"/>
    </location>
</feature>
<dbReference type="Proteomes" id="UP000629468">
    <property type="component" value="Unassembled WGS sequence"/>
</dbReference>
<evidence type="ECO:0000313" key="4">
    <source>
        <dbReference type="Proteomes" id="UP000629468"/>
    </source>
</evidence>
<feature type="region of interest" description="Disordered" evidence="1">
    <location>
        <begin position="1"/>
        <end position="34"/>
    </location>
</feature>
<proteinExistence type="predicted"/>
<organism evidence="3 4">
    <name type="scientific">Agaricus bisporus var. burnettii</name>
    <dbReference type="NCBI Taxonomy" id="192524"/>
    <lineage>
        <taxon>Eukaryota</taxon>
        <taxon>Fungi</taxon>
        <taxon>Dikarya</taxon>
        <taxon>Basidiomycota</taxon>
        <taxon>Agaricomycotina</taxon>
        <taxon>Agaricomycetes</taxon>
        <taxon>Agaricomycetidae</taxon>
        <taxon>Agaricales</taxon>
        <taxon>Agaricineae</taxon>
        <taxon>Agaricaceae</taxon>
        <taxon>Agaricus</taxon>
    </lineage>
</organism>
<keyword evidence="2" id="KW-0472">Membrane</keyword>
<evidence type="ECO:0000313" key="3">
    <source>
        <dbReference type="EMBL" id="KAF7778445.1"/>
    </source>
</evidence>
<name>A0A8H7KIA9_AGABI</name>
<protein>
    <submittedName>
        <fullName evidence="3">Uncharacterized protein</fullName>
    </submittedName>
</protein>
<sequence length="592" mass="63386">MSSSNAGAFTPSASPSSPIDEKISGDTRSTQSSSAQSQSLTLPWLQWKIRRKTLAYLRLLIFIILEAGYIILAAVCLAKPVPLSIHLNLTDAEVKGGFTVVFVVWQSIAILMGAYFAADAFSREWSFQLAHIAPGTADRNSLGAIDRVSTMTSGFIDRTSHLLFNKPSGTFKLAFLASISFVALSSLAPGTINAATTLIDSPITLPIGRLLSHVTDDEFQEVLTAQGRANLILRLEMIEHSPFGFNLEPNMLTAVPRVDLASFNGTIEYNSDVVEFHHDCHWEAPQFFNSSEGGVIVSAADQQWFGATVGTGPINLGSSVGPLSLTTFPIMEAVGTSAFIFSGGNTSIPIPQSNPPTPFAIDLGSLPTTFSASGAGLNINSNSLYAPLSSVLICDARPEISGGRIRITNDGTLKVIASGQTPIGNIPRSAANLIFTNAFQVALLETEALATRNVVNNVASIMFMANSSTVDWNTARNIRPLDLPSINQNMDTFMLSAAKAYIDGYTKNGTSLVVDFDLDNVSAMGQQQTYALSTSKGLFIATVALIGIATLLVFAIFTSLQKRERLPFELNNVFTALSEEGGTRGSFAFRNR</sequence>
<dbReference type="EMBL" id="JABXXO010000004">
    <property type="protein sequence ID" value="KAF7778445.1"/>
    <property type="molecule type" value="Genomic_DNA"/>
</dbReference>
<feature type="transmembrane region" description="Helical" evidence="2">
    <location>
        <begin position="173"/>
        <end position="192"/>
    </location>
</feature>
<feature type="transmembrane region" description="Helical" evidence="2">
    <location>
        <begin position="55"/>
        <end position="78"/>
    </location>
</feature>
<dbReference type="AlphaFoldDB" id="A0A8H7KIA9"/>